<keyword evidence="2" id="KW-1185">Reference proteome</keyword>
<dbReference type="Proteomes" id="UP000187735">
    <property type="component" value="Chromosome"/>
</dbReference>
<dbReference type="InterPro" id="IPR005883">
    <property type="entry name" value="PilM"/>
</dbReference>
<sequence length="750" mass="81143">MAETRSAWGIDIGQAGLKAVKLRRSEDGDKVRAVAFDYIPHPKILSQPDAIPQDLIAQSVETFMSRNKVGNDLVAISVPGQTSLAKFIKLPPVEPSKVAEIVRYEAKQQIPFALEEVIWDYQPIGGGVEESGFMLEAEVGLFAMKRDLVYQAMEPLTAHKAEIDLVQVAPLALYNYLSYDVLGFRLDGENNEPPDAEDYYIVLDMGADNTTLLVSNGRTIWIRNVPIGGNHFTRALTRDMKLTFAKAEHLKCNATKAPDPKAVFQAMRPVFNDYVTEIQRSIGYFGSVNRNAKIAKVIGVGNGFRMAGLQKFLQQNLKYEVKKLDEFKGATGDGVLSDPLFLDNIMTFAVPYGLALQSLKETRIRTSLLPPELVVQRVIRRKKPWAVGIAAGTMLAVGLSIFGSANVLSSVSESKWKPGHDAVSTFQGVISSNESAYGSAKSKHESNKKEIADLTAPLAKRELWVELIKSVYEALPQDTGDALDESDPSLQRRLRIESFTQKKVADVAEWHTALAEGGMKEDFFDAADQETAPTGEGYIITLRGHHFYNNDEVIKDFRKLGRNFVKDTLVSNLHQWTLDKDGSPDSKIPVGQMGISHALVVDSIDIKDVPYNPNQRIGGPAGGRMTMGGGMMEGMEGGMSPGMGGMGMSSPGMGMSGPGMGGGGYASGMGGYGDEMSSGGGIAYPGSGGVGGNRGQSTAPLDKLTEDKNEVQYLTKTDFVVQFAWVPIPVDAREAQPPTAGADGDASAAE</sequence>
<name>A0A1P8WKV8_9PLAN</name>
<dbReference type="KEGG" id="fmr:Fuma_04329"/>
<dbReference type="Gene3D" id="3.30.1490.300">
    <property type="match status" value="1"/>
</dbReference>
<dbReference type="STRING" id="1891926.Fuma_04329"/>
<dbReference type="EMBL" id="CP017641">
    <property type="protein sequence ID" value="APZ94690.1"/>
    <property type="molecule type" value="Genomic_DNA"/>
</dbReference>
<dbReference type="PANTHER" id="PTHR32432">
    <property type="entry name" value="CELL DIVISION PROTEIN FTSA-RELATED"/>
    <property type="match status" value="1"/>
</dbReference>
<proteinExistence type="predicted"/>
<evidence type="ECO:0000313" key="1">
    <source>
        <dbReference type="EMBL" id="APZ94690.1"/>
    </source>
</evidence>
<dbReference type="NCBIfam" id="TIGR01175">
    <property type="entry name" value="pilM"/>
    <property type="match status" value="1"/>
</dbReference>
<protein>
    <submittedName>
        <fullName evidence="1">Ethanolamine utilization protein</fullName>
    </submittedName>
</protein>
<dbReference type="RefSeq" id="WP_077025963.1">
    <property type="nucleotide sequence ID" value="NZ_CP017641.1"/>
</dbReference>
<evidence type="ECO:0000313" key="2">
    <source>
        <dbReference type="Proteomes" id="UP000187735"/>
    </source>
</evidence>
<dbReference type="CDD" id="cd24049">
    <property type="entry name" value="ASKHA_NBD_PilM"/>
    <property type="match status" value="1"/>
</dbReference>
<dbReference type="SUPFAM" id="SSF53067">
    <property type="entry name" value="Actin-like ATPase domain"/>
    <property type="match status" value="2"/>
</dbReference>
<dbReference type="InterPro" id="IPR043129">
    <property type="entry name" value="ATPase_NBD"/>
</dbReference>
<dbReference type="AlphaFoldDB" id="A0A1P8WKV8"/>
<reference evidence="1 2" key="1">
    <citation type="journal article" date="2016" name="Front. Microbiol.">
        <title>Fuerstia marisgermanicae gen. nov., sp. nov., an Unusual Member of the Phylum Planctomycetes from the German Wadden Sea.</title>
        <authorList>
            <person name="Kohn T."/>
            <person name="Heuer A."/>
            <person name="Jogler M."/>
            <person name="Vollmers J."/>
            <person name="Boedeker C."/>
            <person name="Bunk B."/>
            <person name="Rast P."/>
            <person name="Borchert D."/>
            <person name="Glockner I."/>
            <person name="Freese H.M."/>
            <person name="Klenk H.P."/>
            <person name="Overmann J."/>
            <person name="Kaster A.K."/>
            <person name="Rohde M."/>
            <person name="Wiegand S."/>
            <person name="Jogler C."/>
        </authorList>
    </citation>
    <scope>NUCLEOTIDE SEQUENCE [LARGE SCALE GENOMIC DNA]</scope>
    <source>
        <strain evidence="1 2">NH11</strain>
    </source>
</reference>
<accession>A0A1P8WKV8</accession>
<dbReference type="Pfam" id="PF11104">
    <property type="entry name" value="PilM_2"/>
    <property type="match status" value="1"/>
</dbReference>
<dbReference type="PANTHER" id="PTHR32432:SF3">
    <property type="entry name" value="ETHANOLAMINE UTILIZATION PROTEIN EUTJ"/>
    <property type="match status" value="1"/>
</dbReference>
<dbReference type="InterPro" id="IPR050696">
    <property type="entry name" value="FtsA/MreB"/>
</dbReference>
<organism evidence="1 2">
    <name type="scientific">Fuerstiella marisgermanici</name>
    <dbReference type="NCBI Taxonomy" id="1891926"/>
    <lineage>
        <taxon>Bacteria</taxon>
        <taxon>Pseudomonadati</taxon>
        <taxon>Planctomycetota</taxon>
        <taxon>Planctomycetia</taxon>
        <taxon>Planctomycetales</taxon>
        <taxon>Planctomycetaceae</taxon>
        <taxon>Fuerstiella</taxon>
    </lineage>
</organism>
<gene>
    <name evidence="1" type="ORF">Fuma_04329</name>
</gene>
<dbReference type="Gene3D" id="3.30.420.40">
    <property type="match status" value="2"/>
</dbReference>
<dbReference type="OrthoDB" id="9768127at2"/>